<evidence type="ECO:0000259" key="1">
    <source>
        <dbReference type="Pfam" id="PF00501"/>
    </source>
</evidence>
<reference evidence="3 4" key="1">
    <citation type="journal article" date="2012" name="Eukaryot. Cell">
        <title>Draft genome sequence of CBS 2479, the standard type strain of Trichosporon asahii.</title>
        <authorList>
            <person name="Yang R.Y."/>
            <person name="Li H.T."/>
            <person name="Zhu H."/>
            <person name="Zhou G.P."/>
            <person name="Wang M."/>
            <person name="Wang L."/>
        </authorList>
    </citation>
    <scope>NUCLEOTIDE SEQUENCE [LARGE SCALE GENOMIC DNA]</scope>
    <source>
        <strain evidence="4">ATCC 90039 / CBS 2479 / JCM 2466 / KCTC 7840 / NCYC 2677 / UAMH 7654</strain>
    </source>
</reference>
<name>J5SJH6_TRIAS</name>
<dbReference type="Pfam" id="PF13193">
    <property type="entry name" value="AMP-binding_C"/>
    <property type="match status" value="1"/>
</dbReference>
<organism evidence="3 4">
    <name type="scientific">Trichosporon asahii var. asahii (strain ATCC 90039 / CBS 2479 / JCM 2466 / KCTC 7840 / NBRC 103889/ NCYC 2677 / UAMH 7654)</name>
    <name type="common">Yeast</name>
    <dbReference type="NCBI Taxonomy" id="1186058"/>
    <lineage>
        <taxon>Eukaryota</taxon>
        <taxon>Fungi</taxon>
        <taxon>Dikarya</taxon>
        <taxon>Basidiomycota</taxon>
        <taxon>Agaricomycotina</taxon>
        <taxon>Tremellomycetes</taxon>
        <taxon>Trichosporonales</taxon>
        <taxon>Trichosporonaceae</taxon>
        <taxon>Trichosporon</taxon>
    </lineage>
</organism>
<protein>
    <recommendedName>
        <fullName evidence="5">Long-chain-fatty-acid--CoA ligase</fullName>
    </recommendedName>
</protein>
<dbReference type="OrthoDB" id="10253115at2759"/>
<dbReference type="HOGENOM" id="CLU_000022_59_0_1"/>
<feature type="domain" description="AMP-dependent synthetase/ligase" evidence="1">
    <location>
        <begin position="49"/>
        <end position="437"/>
    </location>
</feature>
<dbReference type="RefSeq" id="XP_014176292.1">
    <property type="nucleotide sequence ID" value="XM_014320817.1"/>
</dbReference>
<dbReference type="Gene3D" id="3.40.50.12780">
    <property type="entry name" value="N-terminal domain of ligase-like"/>
    <property type="match status" value="1"/>
</dbReference>
<accession>J5SJH6</accession>
<comment type="caution">
    <text evidence="3">The sequence shown here is derived from an EMBL/GenBank/DDBJ whole genome shotgun (WGS) entry which is preliminary data.</text>
</comment>
<evidence type="ECO:0000313" key="3">
    <source>
        <dbReference type="EMBL" id="EJT45936.1"/>
    </source>
</evidence>
<dbReference type="Proteomes" id="UP000002748">
    <property type="component" value="Unassembled WGS sequence"/>
</dbReference>
<gene>
    <name evidence="3" type="ORF">A1Q1_05608</name>
</gene>
<dbReference type="AlphaFoldDB" id="J5SJH6"/>
<dbReference type="Gene3D" id="3.30.300.30">
    <property type="match status" value="1"/>
</dbReference>
<dbReference type="VEuPathDB" id="FungiDB:A1Q1_05608"/>
<sequence length="586" mass="63105">MAPTTQGKLQPSMAEVDRMLVEAGPGTHFELDHEMIQGRKQLVWKNRLKMFGDRPLLSSPTPDGEAREQLSYREVRLRSQILAGWLWDQGVRVGTRVALGGLNSAAWVVAFCAVHIAGAVPVLLNSTLPAPLQKHCLLLTEPKITLVDGKLAALIQPILPELRARCIDPYCWDHGMECGLHRLEPSASAEAVRALDSGRATQSLHPESDGMIMFTSGTTNHPKAVLVTQRSALSHVPTAAFPVARAILRAGGSLEDALAAHDPPKEPSVMLVPVPLFHVTGCLSWLLKAMTYGHKVVFTRRWNVPDAIKLIVDERVDVIGGVPAIATSIIQSGLLPANWQFKSVGYGGAPPPAGLPEEIVRRWPNAKIANGYGMTETNGIITSLVGADYVRDNTSCGPPVPICEIRIVDPEDTSKEMPTGTPGVLMARGSMLMEGYLRNEEATRAAVSPDGWFNTGDVGYVDAEGFVTISDRAKDIIIRGGENIASGEVENAITADSRIEHAAAVPVPDKTLGELVAVAVTLAPGASATPESIIETASPRLRHAARPVFVMVFEEDFPRAASGKVLKKDIKEIVAREFAKLNRAKL</sequence>
<dbReference type="GO" id="GO:0016878">
    <property type="term" value="F:acid-thiol ligase activity"/>
    <property type="evidence" value="ECO:0007669"/>
    <property type="project" value="UniProtKB-ARBA"/>
</dbReference>
<dbReference type="EMBL" id="ALBS01000317">
    <property type="protein sequence ID" value="EJT45936.1"/>
    <property type="molecule type" value="Genomic_DNA"/>
</dbReference>
<evidence type="ECO:0008006" key="5">
    <source>
        <dbReference type="Google" id="ProtNLM"/>
    </source>
</evidence>
<dbReference type="InterPro" id="IPR050237">
    <property type="entry name" value="ATP-dep_AMP-bd_enzyme"/>
</dbReference>
<dbReference type="PANTHER" id="PTHR43767:SF1">
    <property type="entry name" value="NONRIBOSOMAL PEPTIDE SYNTHASE PES1 (EUROFUNG)-RELATED"/>
    <property type="match status" value="1"/>
</dbReference>
<dbReference type="KEGG" id="tasa:A1Q1_05608"/>
<dbReference type="Pfam" id="PF00501">
    <property type="entry name" value="AMP-binding"/>
    <property type="match status" value="1"/>
</dbReference>
<feature type="domain" description="AMP-binding enzyme C-terminal" evidence="2">
    <location>
        <begin position="488"/>
        <end position="564"/>
    </location>
</feature>
<dbReference type="InterPro" id="IPR042099">
    <property type="entry name" value="ANL_N_sf"/>
</dbReference>
<dbReference type="SUPFAM" id="SSF56801">
    <property type="entry name" value="Acetyl-CoA synthetase-like"/>
    <property type="match status" value="1"/>
</dbReference>
<evidence type="ECO:0000313" key="4">
    <source>
        <dbReference type="Proteomes" id="UP000002748"/>
    </source>
</evidence>
<dbReference type="PANTHER" id="PTHR43767">
    <property type="entry name" value="LONG-CHAIN-FATTY-ACID--COA LIGASE"/>
    <property type="match status" value="1"/>
</dbReference>
<proteinExistence type="predicted"/>
<dbReference type="InterPro" id="IPR000873">
    <property type="entry name" value="AMP-dep_synth/lig_dom"/>
</dbReference>
<dbReference type="GeneID" id="25989120"/>
<evidence type="ECO:0000259" key="2">
    <source>
        <dbReference type="Pfam" id="PF13193"/>
    </source>
</evidence>
<dbReference type="InterPro" id="IPR025110">
    <property type="entry name" value="AMP-bd_C"/>
</dbReference>
<dbReference type="InterPro" id="IPR045851">
    <property type="entry name" value="AMP-bd_C_sf"/>
</dbReference>